<dbReference type="AlphaFoldDB" id="A0A0C4E4J4"/>
<evidence type="ECO:0000313" key="1">
    <source>
        <dbReference type="EMBL" id="KLU88403.1"/>
    </source>
</evidence>
<dbReference type="EMBL" id="ADBL01001781">
    <property type="status" value="NOT_ANNOTATED_CDS"/>
    <property type="molecule type" value="Genomic_DNA"/>
</dbReference>
<proteinExistence type="predicted"/>
<organism evidence="2 3">
    <name type="scientific">Magnaporthiopsis poae (strain ATCC 64411 / 73-15)</name>
    <name type="common">Kentucky bluegrass fungus</name>
    <name type="synonym">Magnaporthe poae</name>
    <dbReference type="NCBI Taxonomy" id="644358"/>
    <lineage>
        <taxon>Eukaryota</taxon>
        <taxon>Fungi</taxon>
        <taxon>Dikarya</taxon>
        <taxon>Ascomycota</taxon>
        <taxon>Pezizomycotina</taxon>
        <taxon>Sordariomycetes</taxon>
        <taxon>Sordariomycetidae</taxon>
        <taxon>Magnaporthales</taxon>
        <taxon>Magnaporthaceae</taxon>
        <taxon>Magnaporthiopsis</taxon>
    </lineage>
</organism>
<sequence length="132" mass="14666">MAGHQCHACMDEGVSPAGNPHELPMAIPDQLRGNTVLRMWLPFFLFLLLLYEPVGTPRTADGPGAETTKLLTFALPVVLAAFSARIELPCDQEKARVECYGELIAPETRFYLLGWEWRERTAPEPLGMIARG</sequence>
<reference evidence="1" key="2">
    <citation type="submission" date="2010-05" db="EMBL/GenBank/DDBJ databases">
        <title>The Genome Sequence of Magnaporthe poae strain ATCC 64411.</title>
        <authorList>
            <consortium name="The Broad Institute Genome Sequencing Platform"/>
            <consortium name="Broad Institute Genome Sequencing Center for Infectious Disease"/>
            <person name="Ma L.-J."/>
            <person name="Dead R."/>
            <person name="Young S."/>
            <person name="Zeng Q."/>
            <person name="Koehrsen M."/>
            <person name="Alvarado L."/>
            <person name="Berlin A."/>
            <person name="Chapman S.B."/>
            <person name="Chen Z."/>
            <person name="Freedman E."/>
            <person name="Gellesch M."/>
            <person name="Goldberg J."/>
            <person name="Griggs A."/>
            <person name="Gujja S."/>
            <person name="Heilman E.R."/>
            <person name="Heiman D."/>
            <person name="Hepburn T."/>
            <person name="Howarth C."/>
            <person name="Jen D."/>
            <person name="Larson L."/>
            <person name="Mehta T."/>
            <person name="Neiman D."/>
            <person name="Pearson M."/>
            <person name="Roberts A."/>
            <person name="Saif S."/>
            <person name="Shea T."/>
            <person name="Shenoy N."/>
            <person name="Sisk P."/>
            <person name="Stolte C."/>
            <person name="Sykes S."/>
            <person name="Walk T."/>
            <person name="White J."/>
            <person name="Yandava C."/>
            <person name="Haas B."/>
            <person name="Nusbaum C."/>
            <person name="Birren B."/>
        </authorList>
    </citation>
    <scope>NUCLEOTIDE SEQUENCE</scope>
    <source>
        <strain evidence="1">ATCC 64411</strain>
    </source>
</reference>
<dbReference type="EnsemblFungi" id="MAPG_07388T0">
    <property type="protein sequence ID" value="MAPG_07388T0"/>
    <property type="gene ID" value="MAPG_07388"/>
</dbReference>
<dbReference type="VEuPathDB" id="FungiDB:MAPG_07388"/>
<protein>
    <submittedName>
        <fullName evidence="1 2">Uncharacterized protein</fullName>
    </submittedName>
</protein>
<reference evidence="2" key="4">
    <citation type="journal article" date="2015" name="G3 (Bethesda)">
        <title>Genome sequences of three phytopathogenic species of the Magnaporthaceae family of fungi.</title>
        <authorList>
            <person name="Okagaki L.H."/>
            <person name="Nunes C.C."/>
            <person name="Sailsbery J."/>
            <person name="Clay B."/>
            <person name="Brown D."/>
            <person name="John T."/>
            <person name="Oh Y."/>
            <person name="Young N."/>
            <person name="Fitzgerald M."/>
            <person name="Haas B.J."/>
            <person name="Zeng Q."/>
            <person name="Young S."/>
            <person name="Adiconis X."/>
            <person name="Fan L."/>
            <person name="Levin J.Z."/>
            <person name="Mitchell T.K."/>
            <person name="Okubara P.A."/>
            <person name="Farman M.L."/>
            <person name="Kohn L.M."/>
            <person name="Birren B."/>
            <person name="Ma L.-J."/>
            <person name="Dean R.A."/>
        </authorList>
    </citation>
    <scope>NUCLEOTIDE SEQUENCE</scope>
    <source>
        <strain evidence="2">ATCC 64411 / 73-15</strain>
    </source>
</reference>
<reference evidence="2" key="5">
    <citation type="submission" date="2015-06" db="UniProtKB">
        <authorList>
            <consortium name="EnsemblFungi"/>
        </authorList>
    </citation>
    <scope>IDENTIFICATION</scope>
    <source>
        <strain evidence="2">ATCC 64411</strain>
    </source>
</reference>
<name>A0A0C4E4J4_MAGP6</name>
<reference evidence="1" key="3">
    <citation type="submission" date="2011-03" db="EMBL/GenBank/DDBJ databases">
        <title>Annotation of Magnaporthe poae ATCC 64411.</title>
        <authorList>
            <person name="Ma L.-J."/>
            <person name="Dead R."/>
            <person name="Young S.K."/>
            <person name="Zeng Q."/>
            <person name="Gargeya S."/>
            <person name="Fitzgerald M."/>
            <person name="Haas B."/>
            <person name="Abouelleil A."/>
            <person name="Alvarado L."/>
            <person name="Arachchi H.M."/>
            <person name="Berlin A."/>
            <person name="Brown A."/>
            <person name="Chapman S.B."/>
            <person name="Chen Z."/>
            <person name="Dunbar C."/>
            <person name="Freedman E."/>
            <person name="Gearin G."/>
            <person name="Gellesch M."/>
            <person name="Goldberg J."/>
            <person name="Griggs A."/>
            <person name="Gujja S."/>
            <person name="Heiman D."/>
            <person name="Howarth C."/>
            <person name="Larson L."/>
            <person name="Lui A."/>
            <person name="MacDonald P.J.P."/>
            <person name="Mehta T."/>
            <person name="Montmayeur A."/>
            <person name="Murphy C."/>
            <person name="Neiman D."/>
            <person name="Pearson M."/>
            <person name="Priest M."/>
            <person name="Roberts A."/>
            <person name="Saif S."/>
            <person name="Shea T."/>
            <person name="Shenoy N."/>
            <person name="Sisk P."/>
            <person name="Stolte C."/>
            <person name="Sykes S."/>
            <person name="Yandava C."/>
            <person name="Wortman J."/>
            <person name="Nusbaum C."/>
            <person name="Birren B."/>
        </authorList>
    </citation>
    <scope>NUCLEOTIDE SEQUENCE</scope>
    <source>
        <strain evidence="1">ATCC 64411</strain>
    </source>
</reference>
<dbReference type="EMBL" id="GL876971">
    <property type="protein sequence ID" value="KLU88403.1"/>
    <property type="molecule type" value="Genomic_DNA"/>
</dbReference>
<dbReference type="Proteomes" id="UP000011715">
    <property type="component" value="Unassembled WGS sequence"/>
</dbReference>
<evidence type="ECO:0000313" key="2">
    <source>
        <dbReference type="EnsemblFungi" id="MAPG_07388T0"/>
    </source>
</evidence>
<accession>A0A0C4E4J4</accession>
<keyword evidence="3" id="KW-1185">Reference proteome</keyword>
<evidence type="ECO:0000313" key="3">
    <source>
        <dbReference type="Proteomes" id="UP000011715"/>
    </source>
</evidence>
<gene>
    <name evidence="1" type="ORF">MAPG_07388</name>
</gene>
<reference evidence="3" key="1">
    <citation type="submission" date="2010-05" db="EMBL/GenBank/DDBJ databases">
        <title>The genome sequence of Magnaporthe poae strain ATCC 64411.</title>
        <authorList>
            <person name="Ma L.-J."/>
            <person name="Dead R."/>
            <person name="Young S."/>
            <person name="Zeng Q."/>
            <person name="Koehrsen M."/>
            <person name="Alvarado L."/>
            <person name="Berlin A."/>
            <person name="Chapman S.B."/>
            <person name="Chen Z."/>
            <person name="Freedman E."/>
            <person name="Gellesch M."/>
            <person name="Goldberg J."/>
            <person name="Griggs A."/>
            <person name="Gujja S."/>
            <person name="Heilman E.R."/>
            <person name="Heiman D."/>
            <person name="Hepburn T."/>
            <person name="Howarth C."/>
            <person name="Jen D."/>
            <person name="Larson L."/>
            <person name="Mehta T."/>
            <person name="Neiman D."/>
            <person name="Pearson M."/>
            <person name="Roberts A."/>
            <person name="Saif S."/>
            <person name="Shea T."/>
            <person name="Shenoy N."/>
            <person name="Sisk P."/>
            <person name="Stolte C."/>
            <person name="Sykes S."/>
            <person name="Walk T."/>
            <person name="White J."/>
            <person name="Yandava C."/>
            <person name="Haas B."/>
            <person name="Nusbaum C."/>
            <person name="Birren B."/>
        </authorList>
    </citation>
    <scope>NUCLEOTIDE SEQUENCE [LARGE SCALE GENOMIC DNA]</scope>
    <source>
        <strain evidence="3">ATCC 64411 / 73-15</strain>
    </source>
</reference>